<reference evidence="2 3" key="1">
    <citation type="submission" date="2015-01" db="EMBL/GenBank/DDBJ databases">
        <title>The Genome Sequence of Exophiala spinifera CBS89968.</title>
        <authorList>
            <consortium name="The Broad Institute Genomics Platform"/>
            <person name="Cuomo C."/>
            <person name="de Hoog S."/>
            <person name="Gorbushina A."/>
            <person name="Stielow B."/>
            <person name="Teixiera M."/>
            <person name="Abouelleil A."/>
            <person name="Chapman S.B."/>
            <person name="Priest M."/>
            <person name="Young S.K."/>
            <person name="Wortman J."/>
            <person name="Nusbaum C."/>
            <person name="Birren B."/>
        </authorList>
    </citation>
    <scope>NUCLEOTIDE SEQUENCE [LARGE SCALE GENOMIC DNA]</scope>
    <source>
        <strain evidence="2 3">CBS 89968</strain>
    </source>
</reference>
<name>A0A0D2BQH1_9EURO</name>
<keyword evidence="3" id="KW-1185">Reference proteome</keyword>
<dbReference type="RefSeq" id="XP_016240946.1">
    <property type="nucleotide sequence ID" value="XM_016375670.1"/>
</dbReference>
<accession>A0A0D2BQH1</accession>
<feature type="region of interest" description="Disordered" evidence="1">
    <location>
        <begin position="659"/>
        <end position="731"/>
    </location>
</feature>
<proteinExistence type="predicted"/>
<dbReference type="GeneID" id="27328391"/>
<dbReference type="VEuPathDB" id="FungiDB:PV08_01308"/>
<dbReference type="EMBL" id="KN847492">
    <property type="protein sequence ID" value="KIW20730.1"/>
    <property type="molecule type" value="Genomic_DNA"/>
</dbReference>
<protein>
    <recommendedName>
        <fullName evidence="4">F-box domain-containing protein</fullName>
    </recommendedName>
</protein>
<sequence>MASSPDVLMAVWDLDSDLSEPPTDLEDMTASVSEDLFHTNLNTPPGSKRKITSLQPNHDENQRGAKRLRNSARQLSRLENLPIEILNRIASELPSDADLFGLVRASPTLSEALKPNTSAIWRERFLRKWDYPFVRNNKYFAIVYRERGCILSQFGDFNNENDPRLIYQLEHLTYMILEAYHRPEKHLPAPLISLNIEAFDSAQASPWMTSFLNNTFYPQTLSRDSNKYGQPHALFDAIQVALSHLLLSPASEMAHAVQSSRHKYDMALVYNWGSPLTLIYRRIPRSEPPSTPTRARPVFPNLMRRGQEPKYEVDTYALLHVRNFFHRHLIERNSSPEYPSSSMNERTYTTMANLLCDAGITPRPWDQMLVQGLPRIANEWYGHYSCVHPWPKRRQDLDVAQTDAEDWSSAHPLRLEIAIAPRNDLAYWPPIFRDIPVFNETIPDGLESSISFRGIAPFVDLQAMESVRTSMSKATLTVPGVPKYHPYTSLRVRGVIHPIGSLPRPDQLKNSRASIPGWSRIVMVMYKPTTEMQIAVLEHAEQNFGGFFGAAIANHMIQNGQLQLGLQQLAVGDLDPEEIELARKRYIDDKLSRNPAWRHPENMDKHVIADMEERFKRSEHMEWTDMEYAYAYEGIILPGGKIMMGRWWRCGINGASSPGYEIDEQGAGLDTPDRSDGESDSETGTESDDENEKEKGGSDSMDVDDGHGMSHDVPGSSSQGTTARARPVKKRCPKLERGPFVFWC</sequence>
<dbReference type="InterPro" id="IPR036047">
    <property type="entry name" value="F-box-like_dom_sf"/>
</dbReference>
<dbReference type="STRING" id="91928.A0A0D2BQH1"/>
<evidence type="ECO:0000313" key="2">
    <source>
        <dbReference type="EMBL" id="KIW20730.1"/>
    </source>
</evidence>
<feature type="region of interest" description="Disordered" evidence="1">
    <location>
        <begin position="37"/>
        <end position="65"/>
    </location>
</feature>
<feature type="compositionally biased region" description="Acidic residues" evidence="1">
    <location>
        <begin position="678"/>
        <end position="691"/>
    </location>
</feature>
<evidence type="ECO:0000313" key="3">
    <source>
        <dbReference type="Proteomes" id="UP000053328"/>
    </source>
</evidence>
<dbReference type="OrthoDB" id="6339427at2759"/>
<dbReference type="SUPFAM" id="SSF81383">
    <property type="entry name" value="F-box domain"/>
    <property type="match status" value="1"/>
</dbReference>
<dbReference type="AlphaFoldDB" id="A0A0D2BQH1"/>
<evidence type="ECO:0000256" key="1">
    <source>
        <dbReference type="SAM" id="MobiDB-lite"/>
    </source>
</evidence>
<dbReference type="Proteomes" id="UP000053328">
    <property type="component" value="Unassembled WGS sequence"/>
</dbReference>
<gene>
    <name evidence="2" type="ORF">PV08_01308</name>
</gene>
<dbReference type="HOGENOM" id="CLU_376839_0_0_1"/>
<evidence type="ECO:0008006" key="4">
    <source>
        <dbReference type="Google" id="ProtNLM"/>
    </source>
</evidence>
<organism evidence="2 3">
    <name type="scientific">Exophiala spinifera</name>
    <dbReference type="NCBI Taxonomy" id="91928"/>
    <lineage>
        <taxon>Eukaryota</taxon>
        <taxon>Fungi</taxon>
        <taxon>Dikarya</taxon>
        <taxon>Ascomycota</taxon>
        <taxon>Pezizomycotina</taxon>
        <taxon>Eurotiomycetes</taxon>
        <taxon>Chaetothyriomycetidae</taxon>
        <taxon>Chaetothyriales</taxon>
        <taxon>Herpotrichiellaceae</taxon>
        <taxon>Exophiala</taxon>
    </lineage>
</organism>